<dbReference type="WBParaSite" id="nRc.2.0.1.t05864-RA">
    <property type="protein sequence ID" value="nRc.2.0.1.t05864-RA"/>
    <property type="gene ID" value="nRc.2.0.1.g05864"/>
</dbReference>
<protein>
    <submittedName>
        <fullName evidence="2">Uncharacterized protein</fullName>
    </submittedName>
</protein>
<evidence type="ECO:0000313" key="2">
    <source>
        <dbReference type="WBParaSite" id="nRc.2.0.1.t05864-RA"/>
    </source>
</evidence>
<sequence length="138" mass="16187">MKFREENFECPIKQAITNIVLSKCPLLFINNNANGIHLQPNQLIPEVKVRLKEPKMTVTSLSDHEDDHEPAELDKLPTFEKDFQQPEKRLVMLETSEEIQEAQRKDPYIPKLLKILEQKQISTISSVFYLKTTYYIEL</sequence>
<dbReference type="AlphaFoldDB" id="A0A915HVD8"/>
<proteinExistence type="predicted"/>
<evidence type="ECO:0000313" key="1">
    <source>
        <dbReference type="Proteomes" id="UP000887565"/>
    </source>
</evidence>
<accession>A0A915HVD8</accession>
<name>A0A915HVD8_ROMCU</name>
<keyword evidence="1" id="KW-1185">Reference proteome</keyword>
<reference evidence="2" key="1">
    <citation type="submission" date="2022-11" db="UniProtKB">
        <authorList>
            <consortium name="WormBaseParasite"/>
        </authorList>
    </citation>
    <scope>IDENTIFICATION</scope>
</reference>
<dbReference type="Proteomes" id="UP000887565">
    <property type="component" value="Unplaced"/>
</dbReference>
<organism evidence="1 2">
    <name type="scientific">Romanomermis culicivorax</name>
    <name type="common">Nematode worm</name>
    <dbReference type="NCBI Taxonomy" id="13658"/>
    <lineage>
        <taxon>Eukaryota</taxon>
        <taxon>Metazoa</taxon>
        <taxon>Ecdysozoa</taxon>
        <taxon>Nematoda</taxon>
        <taxon>Enoplea</taxon>
        <taxon>Dorylaimia</taxon>
        <taxon>Mermithida</taxon>
        <taxon>Mermithoidea</taxon>
        <taxon>Mermithidae</taxon>
        <taxon>Romanomermis</taxon>
    </lineage>
</organism>